<evidence type="ECO:0000313" key="3">
    <source>
        <dbReference type="Proteomes" id="UP000621670"/>
    </source>
</evidence>
<gene>
    <name evidence="2" type="ORF">H8R26_00475</name>
</gene>
<accession>A0ABR7JBM2</accession>
<dbReference type="InterPro" id="IPR004891">
    <property type="entry name" value="Mercury-R_MerC"/>
</dbReference>
<organism evidence="2 3">
    <name type="scientific">Flavobacterium turcicum</name>
    <dbReference type="NCBI Taxonomy" id="2764718"/>
    <lineage>
        <taxon>Bacteria</taxon>
        <taxon>Pseudomonadati</taxon>
        <taxon>Bacteroidota</taxon>
        <taxon>Flavobacteriia</taxon>
        <taxon>Flavobacteriales</taxon>
        <taxon>Flavobacteriaceae</taxon>
        <taxon>Flavobacterium</taxon>
    </lineage>
</organism>
<sequence length="115" mass="12389">MKKLTALAPDFLGVTSAILCLVHCLALPILSMFPVMVNHNPYFDLLFACIGLCAAIPALRAGKTIVAVLLTSSLTLLFLSILLEIIFKIDTPLIYIGASGIIAAHLLNFINQKHT</sequence>
<dbReference type="RefSeq" id="WP_166132552.1">
    <property type="nucleotide sequence ID" value="NZ_JAAOBY010000001.1"/>
</dbReference>
<feature type="transmembrane region" description="Helical" evidence="1">
    <location>
        <begin position="93"/>
        <end position="110"/>
    </location>
</feature>
<dbReference type="EMBL" id="JACRUM010000001">
    <property type="protein sequence ID" value="MBC5861883.1"/>
    <property type="molecule type" value="Genomic_DNA"/>
</dbReference>
<dbReference type="Proteomes" id="UP000621670">
    <property type="component" value="Unassembled WGS sequence"/>
</dbReference>
<dbReference type="Pfam" id="PF03203">
    <property type="entry name" value="MerC"/>
    <property type="match status" value="1"/>
</dbReference>
<keyword evidence="1" id="KW-0472">Membrane</keyword>
<keyword evidence="1" id="KW-0812">Transmembrane</keyword>
<reference evidence="2 3" key="1">
    <citation type="submission" date="2020-08" db="EMBL/GenBank/DDBJ databases">
        <title>Description of novel Flavobacterium F-400 isolate.</title>
        <authorList>
            <person name="Saticioglu I."/>
            <person name="Duman M."/>
            <person name="Altun S."/>
        </authorList>
    </citation>
    <scope>NUCLEOTIDE SEQUENCE [LARGE SCALE GENOMIC DNA]</scope>
    <source>
        <strain evidence="2 3">F-400</strain>
    </source>
</reference>
<evidence type="ECO:0000256" key="1">
    <source>
        <dbReference type="SAM" id="Phobius"/>
    </source>
</evidence>
<proteinExistence type="predicted"/>
<keyword evidence="1" id="KW-1133">Transmembrane helix</keyword>
<feature type="transmembrane region" description="Helical" evidence="1">
    <location>
        <begin position="66"/>
        <end position="87"/>
    </location>
</feature>
<comment type="caution">
    <text evidence="2">The sequence shown here is derived from an EMBL/GenBank/DDBJ whole genome shotgun (WGS) entry which is preliminary data.</text>
</comment>
<keyword evidence="3" id="KW-1185">Reference proteome</keyword>
<protein>
    <submittedName>
        <fullName evidence="2">MerC family mercury resistance protein</fullName>
    </submittedName>
</protein>
<name>A0ABR7JBM2_9FLAO</name>
<feature type="transmembrane region" description="Helical" evidence="1">
    <location>
        <begin position="42"/>
        <end position="59"/>
    </location>
</feature>
<evidence type="ECO:0000313" key="2">
    <source>
        <dbReference type="EMBL" id="MBC5861883.1"/>
    </source>
</evidence>